<dbReference type="Proteomes" id="UP000321947">
    <property type="component" value="Unassembled WGS sequence"/>
</dbReference>
<dbReference type="AlphaFoldDB" id="A0A5D3CRG7"/>
<sequence>MEEELLNGHTNTSLASKTNIELWQERAPHILRILTLSKEMIKVFLHLLTKNTTKRPSKECPPPDKLINTIHTTKQDLPNKDLAFFRTLILQTT</sequence>
<dbReference type="EMBL" id="SSTD01009682">
    <property type="protein sequence ID" value="TYK13990.1"/>
    <property type="molecule type" value="Genomic_DNA"/>
</dbReference>
<proteinExistence type="predicted"/>
<comment type="caution">
    <text evidence="1">The sequence shown here is derived from an EMBL/GenBank/DDBJ whole genome shotgun (WGS) entry which is preliminary data.</text>
</comment>
<accession>A0A5D3CRG7</accession>
<name>A0A5D3CRG7_CUCMM</name>
<evidence type="ECO:0000313" key="1">
    <source>
        <dbReference type="EMBL" id="TYK13990.1"/>
    </source>
</evidence>
<gene>
    <name evidence="1" type="ORF">E5676_scaffold1119G00150</name>
</gene>
<protein>
    <submittedName>
        <fullName evidence="1">Uncharacterized protein</fullName>
    </submittedName>
</protein>
<organism evidence="1 2">
    <name type="scientific">Cucumis melo var. makuwa</name>
    <name type="common">Oriental melon</name>
    <dbReference type="NCBI Taxonomy" id="1194695"/>
    <lineage>
        <taxon>Eukaryota</taxon>
        <taxon>Viridiplantae</taxon>
        <taxon>Streptophyta</taxon>
        <taxon>Embryophyta</taxon>
        <taxon>Tracheophyta</taxon>
        <taxon>Spermatophyta</taxon>
        <taxon>Magnoliopsida</taxon>
        <taxon>eudicotyledons</taxon>
        <taxon>Gunneridae</taxon>
        <taxon>Pentapetalae</taxon>
        <taxon>rosids</taxon>
        <taxon>fabids</taxon>
        <taxon>Cucurbitales</taxon>
        <taxon>Cucurbitaceae</taxon>
        <taxon>Benincaseae</taxon>
        <taxon>Cucumis</taxon>
    </lineage>
</organism>
<reference evidence="1 2" key="1">
    <citation type="submission" date="2019-08" db="EMBL/GenBank/DDBJ databases">
        <title>Draft genome sequences of two oriental melons (Cucumis melo L. var makuwa).</title>
        <authorList>
            <person name="Kwon S.-Y."/>
        </authorList>
    </citation>
    <scope>NUCLEOTIDE SEQUENCE [LARGE SCALE GENOMIC DNA]</scope>
    <source>
        <strain evidence="2">cv. Chang Bougi</strain>
        <tissue evidence="1">Leaf</tissue>
    </source>
</reference>
<evidence type="ECO:0000313" key="2">
    <source>
        <dbReference type="Proteomes" id="UP000321947"/>
    </source>
</evidence>